<evidence type="ECO:0000259" key="2">
    <source>
        <dbReference type="Pfam" id="PF22301"/>
    </source>
</evidence>
<reference evidence="3" key="1">
    <citation type="journal article" date="2016" name="Mol. Biol. Evol.">
        <title>Comparative Genomics of Early-Diverging Mushroom-Forming Fungi Provides Insights into the Origins of Lignocellulose Decay Capabilities.</title>
        <authorList>
            <person name="Nagy L.G."/>
            <person name="Riley R."/>
            <person name="Tritt A."/>
            <person name="Adam C."/>
            <person name="Daum C."/>
            <person name="Floudas D."/>
            <person name="Sun H."/>
            <person name="Yadav J.S."/>
            <person name="Pangilinan J."/>
            <person name="Larsson K.H."/>
            <person name="Matsuura K."/>
            <person name="Barry K."/>
            <person name="Labutti K."/>
            <person name="Kuo R."/>
            <person name="Ohm R.A."/>
            <person name="Bhattacharya S.S."/>
            <person name="Shirouzu T."/>
            <person name="Yoshinaga Y."/>
            <person name="Martin F.M."/>
            <person name="Grigoriev I.V."/>
            <person name="Hibbett D.S."/>
        </authorList>
    </citation>
    <scope>NUCLEOTIDE SEQUENCE [LARGE SCALE GENOMIC DNA]</scope>
    <source>
        <strain evidence="3">CBS 109695</strain>
    </source>
</reference>
<dbReference type="EMBL" id="KV417611">
    <property type="protein sequence ID" value="KZP14848.1"/>
    <property type="molecule type" value="Genomic_DNA"/>
</dbReference>
<protein>
    <submittedName>
        <fullName evidence="3">Uncharacterized protein</fullName>
    </submittedName>
</protein>
<dbReference type="OrthoDB" id="5378718at2759"/>
<feature type="domain" description="Aldos-2-ulose dehydratase beta-propeller" evidence="2">
    <location>
        <begin position="125"/>
        <end position="313"/>
    </location>
</feature>
<dbReference type="Gene3D" id="2.60.120.990">
    <property type="match status" value="1"/>
</dbReference>
<organism evidence="3">
    <name type="scientific">Athelia psychrophila</name>
    <dbReference type="NCBI Taxonomy" id="1759441"/>
    <lineage>
        <taxon>Eukaryota</taxon>
        <taxon>Fungi</taxon>
        <taxon>Dikarya</taxon>
        <taxon>Basidiomycota</taxon>
        <taxon>Agaricomycotina</taxon>
        <taxon>Agaricomycetes</taxon>
        <taxon>Agaricomycetidae</taxon>
        <taxon>Atheliales</taxon>
        <taxon>Atheliaceae</taxon>
        <taxon>Athelia</taxon>
    </lineage>
</organism>
<dbReference type="InterPro" id="IPR054583">
    <property type="entry name" value="Beta-prop_AUDH"/>
</dbReference>
<dbReference type="SUPFAM" id="SSF69318">
    <property type="entry name" value="Integrin alpha N-terminal domain"/>
    <property type="match status" value="1"/>
</dbReference>
<sequence>MCCNSYSNAAPANDASAQHVDEHHVATPLPDGYWLHAFPYEKNAKLPDLIGYGLGFAGKPASIKLFENPKNTKSSGWKVTEIQSMDFPVAMTYADISGNGHNDVIICDRYGPSMGDLWDAKTKDGGRIQWLENPGDRTSQAYWKAHHIGNSTGMHRRAMCSRFDVAGHFTSSIIQVMGLPIIPASNDLTSPAPVLIFTPTDKSTNPGRGRWIEEVAFAKEFRLVHEAVLIPGANDGLDMVIVAGREGTVLLWFDQEAKKWSYNIIGTGLPETKPNPYWGSGSVDLCKVGDDSAGYVATCEAFHGNTVAVYIKDDNATKGPASLKENVWKRVELDNFGPLDTTGFTGTIHNVHATKIGDNKFDSFGIACMGAPVGKAENQGVYIYTPTDLAKGKFERIKVSDESAGRLAVAGFTHHNKQEISSISYYVPGYHTGPDPPSIRINDIQSHRTAIFATKLNKEILLRVPRPSVVPEEIIPQIQLMTIGGKMNSIVILRPGASMKLGQKDGAKVIYGTIEMKDANGEITTRGISPTAKEIRTSRILSPDGLISAGDKGAVFIRVEPMDDHFQGPYQAMDDIPTTNQFPRTPQIPSNVGAMDFPFILVDNLPWAQNPNGTNLWKDFEFYNFTGFHIYFNDDAMENICHMQAWTLGLGETARFHNHGDKSFCEIHYCLSNGDGGGSMRYFADDSVPIDTSAELTKEYVEKHAKTLVVPTMYEHGPLWKIKPGTKATPLIRPNATVDYPWHAWLAGRFGDFKLPHNPPLTREEQRFDLWLAFEFPPSAFQF</sequence>
<accession>A0A166DLQ2</accession>
<evidence type="ECO:0000313" key="3">
    <source>
        <dbReference type="EMBL" id="KZP14848.1"/>
    </source>
</evidence>
<proteinExistence type="predicted"/>
<gene>
    <name evidence="3" type="ORF">FIBSPDRAFT_833628</name>
</gene>
<name>A0A166DLQ2_9AGAM</name>
<dbReference type="Pfam" id="PF18637">
    <property type="entry name" value="AUDH_Cupin"/>
    <property type="match status" value="1"/>
</dbReference>
<evidence type="ECO:0000259" key="1">
    <source>
        <dbReference type="Pfam" id="PF18637"/>
    </source>
</evidence>
<dbReference type="AlphaFoldDB" id="A0A166DLQ2"/>
<feature type="domain" description="Aldos-2-ulose dehydratase/isomerase (AUDH) Cupin" evidence="1">
    <location>
        <begin position="450"/>
        <end position="777"/>
    </location>
</feature>
<dbReference type="InterPro" id="IPR028994">
    <property type="entry name" value="Integrin_alpha_N"/>
</dbReference>
<feature type="non-terminal residue" evidence="3">
    <location>
        <position position="783"/>
    </location>
</feature>
<dbReference type="InterPro" id="IPR040887">
    <property type="entry name" value="AUDH_Cupin"/>
</dbReference>
<dbReference type="Pfam" id="PF22301">
    <property type="entry name" value="AUDH_beta_propeller"/>
    <property type="match status" value="1"/>
</dbReference>